<organism evidence="2 3">
    <name type="scientific">Niabella pedocola</name>
    <dbReference type="NCBI Taxonomy" id="1752077"/>
    <lineage>
        <taxon>Bacteria</taxon>
        <taxon>Pseudomonadati</taxon>
        <taxon>Bacteroidota</taxon>
        <taxon>Chitinophagia</taxon>
        <taxon>Chitinophagales</taxon>
        <taxon>Chitinophagaceae</taxon>
        <taxon>Niabella</taxon>
    </lineage>
</organism>
<dbReference type="CDD" id="cd00090">
    <property type="entry name" value="HTH_ARSR"/>
    <property type="match status" value="1"/>
</dbReference>
<dbReference type="InterPro" id="IPR036390">
    <property type="entry name" value="WH_DNA-bd_sf"/>
</dbReference>
<name>A0ABS8PNT9_9BACT</name>
<accession>A0ABS8PNT9</accession>
<dbReference type="SUPFAM" id="SSF46785">
    <property type="entry name" value="Winged helix' DNA-binding domain"/>
    <property type="match status" value="1"/>
</dbReference>
<comment type="caution">
    <text evidence="2">The sequence shown here is derived from an EMBL/GenBank/DDBJ whole genome shotgun (WGS) entry which is preliminary data.</text>
</comment>
<sequence>MVLTKSRKHFYEVFTDFQCYILANMHKGDFNGVTATHYNIVEYICRKGKTTGTKIAADFGVSQAAISRQVRFLVTNRFLEQKQREEDRRVYALQATDKGRALINTSESFRTHVTKQAHKLLSQKELTTLTALLAKVLEGIKP</sequence>
<dbReference type="InterPro" id="IPR011991">
    <property type="entry name" value="ArsR-like_HTH"/>
</dbReference>
<dbReference type="PANTHER" id="PTHR33164">
    <property type="entry name" value="TRANSCRIPTIONAL REGULATOR, MARR FAMILY"/>
    <property type="match status" value="1"/>
</dbReference>
<reference evidence="2 3" key="1">
    <citation type="submission" date="2021-11" db="EMBL/GenBank/DDBJ databases">
        <title>Genomic of Niabella pedocola.</title>
        <authorList>
            <person name="Wu T."/>
        </authorList>
    </citation>
    <scope>NUCLEOTIDE SEQUENCE [LARGE SCALE GENOMIC DNA]</scope>
    <source>
        <strain evidence="2 3">JCM 31011</strain>
    </source>
</reference>
<dbReference type="InterPro" id="IPR036388">
    <property type="entry name" value="WH-like_DNA-bd_sf"/>
</dbReference>
<dbReference type="InterPro" id="IPR000835">
    <property type="entry name" value="HTH_MarR-typ"/>
</dbReference>
<dbReference type="PRINTS" id="PR00598">
    <property type="entry name" value="HTHMARR"/>
</dbReference>
<dbReference type="Proteomes" id="UP001199816">
    <property type="component" value="Unassembled WGS sequence"/>
</dbReference>
<dbReference type="PANTHER" id="PTHR33164:SF101">
    <property type="entry name" value="TRANSCRIPTIONAL REPRESSOR MPRA"/>
    <property type="match status" value="1"/>
</dbReference>
<keyword evidence="3" id="KW-1185">Reference proteome</keyword>
<proteinExistence type="predicted"/>
<dbReference type="Pfam" id="PF12802">
    <property type="entry name" value="MarR_2"/>
    <property type="match status" value="1"/>
</dbReference>
<dbReference type="SMART" id="SM00347">
    <property type="entry name" value="HTH_MARR"/>
    <property type="match status" value="1"/>
</dbReference>
<protein>
    <submittedName>
        <fullName evidence="2">MarR family winged helix-turn-helix transcriptional regulator</fullName>
    </submittedName>
</protein>
<dbReference type="RefSeq" id="WP_231004052.1">
    <property type="nucleotide sequence ID" value="NZ_JAJNEC010000005.1"/>
</dbReference>
<evidence type="ECO:0000313" key="3">
    <source>
        <dbReference type="Proteomes" id="UP001199816"/>
    </source>
</evidence>
<dbReference type="InterPro" id="IPR039422">
    <property type="entry name" value="MarR/SlyA-like"/>
</dbReference>
<evidence type="ECO:0000259" key="1">
    <source>
        <dbReference type="PROSITE" id="PS50995"/>
    </source>
</evidence>
<dbReference type="Gene3D" id="1.10.10.10">
    <property type="entry name" value="Winged helix-like DNA-binding domain superfamily/Winged helix DNA-binding domain"/>
    <property type="match status" value="1"/>
</dbReference>
<feature type="domain" description="HTH marR-type" evidence="1">
    <location>
        <begin position="1"/>
        <end position="138"/>
    </location>
</feature>
<dbReference type="PROSITE" id="PS50995">
    <property type="entry name" value="HTH_MARR_2"/>
    <property type="match status" value="1"/>
</dbReference>
<evidence type="ECO:0000313" key="2">
    <source>
        <dbReference type="EMBL" id="MCD2422775.1"/>
    </source>
</evidence>
<dbReference type="EMBL" id="JAJNEC010000005">
    <property type="protein sequence ID" value="MCD2422775.1"/>
    <property type="molecule type" value="Genomic_DNA"/>
</dbReference>
<gene>
    <name evidence="2" type="ORF">LQ567_08385</name>
</gene>